<dbReference type="EMBL" id="WWCW01000053">
    <property type="protein sequence ID" value="MYM88697.1"/>
    <property type="molecule type" value="Genomic_DNA"/>
</dbReference>
<proteinExistence type="predicted"/>
<dbReference type="AlphaFoldDB" id="A0A845G6Y3"/>
<evidence type="ECO:0000313" key="2">
    <source>
        <dbReference type="Proteomes" id="UP000470302"/>
    </source>
</evidence>
<reference evidence="1 2" key="1">
    <citation type="submission" date="2020-01" db="EMBL/GenBank/DDBJ databases">
        <title>Novel species isolated from a subtropical stream in China.</title>
        <authorList>
            <person name="Lu H."/>
        </authorList>
    </citation>
    <scope>NUCLEOTIDE SEQUENCE [LARGE SCALE GENOMIC DNA]</scope>
    <source>
        <strain evidence="1 2">FT82W</strain>
    </source>
</reference>
<evidence type="ECO:0000313" key="1">
    <source>
        <dbReference type="EMBL" id="MYM88697.1"/>
    </source>
</evidence>
<comment type="caution">
    <text evidence="1">The sequence shown here is derived from an EMBL/GenBank/DDBJ whole genome shotgun (WGS) entry which is preliminary data.</text>
</comment>
<gene>
    <name evidence="1" type="ORF">GTP91_16135</name>
</gene>
<protein>
    <submittedName>
        <fullName evidence="1">N-acetylmuramic acid 6-phosphate etherase</fullName>
    </submittedName>
</protein>
<sequence length="54" mass="5498">MLNTERPSQEHAGLDEYPVDKLVGTLVADQLQAVAAVQAAAGAIAAAVEAAVPR</sequence>
<organism evidence="1 2">
    <name type="scientific">Duganella vulcania</name>
    <dbReference type="NCBI Taxonomy" id="2692166"/>
    <lineage>
        <taxon>Bacteria</taxon>
        <taxon>Pseudomonadati</taxon>
        <taxon>Pseudomonadota</taxon>
        <taxon>Betaproteobacteria</taxon>
        <taxon>Burkholderiales</taxon>
        <taxon>Oxalobacteraceae</taxon>
        <taxon>Telluria group</taxon>
        <taxon>Duganella</taxon>
    </lineage>
</organism>
<dbReference type="Proteomes" id="UP000470302">
    <property type="component" value="Unassembled WGS sequence"/>
</dbReference>
<feature type="non-terminal residue" evidence="1">
    <location>
        <position position="54"/>
    </location>
</feature>
<accession>A0A845G6Y3</accession>
<name>A0A845G6Y3_9BURK</name>